<dbReference type="PANTHER" id="PTHR47683">
    <property type="entry name" value="PSEUDOURIDINE SYNTHASE FAMILY PROTEIN-RELATED"/>
    <property type="match status" value="1"/>
</dbReference>
<dbReference type="InterPro" id="IPR018496">
    <property type="entry name" value="PsdUridine_synth_RsuA/RluB_CS"/>
</dbReference>
<dbReference type="InterPro" id="IPR036986">
    <property type="entry name" value="S4_RNA-bd_sf"/>
</dbReference>
<dbReference type="STRING" id="1073423.SAMN04488700_1795"/>
<dbReference type="InterPro" id="IPR006145">
    <property type="entry name" value="PsdUridine_synth_RsuA/RluA"/>
</dbReference>
<dbReference type="CDD" id="cd00165">
    <property type="entry name" value="S4"/>
    <property type="match status" value="1"/>
</dbReference>
<dbReference type="InterPro" id="IPR002942">
    <property type="entry name" value="S4_RNA-bd"/>
</dbReference>
<dbReference type="Gene3D" id="3.30.70.1560">
    <property type="entry name" value="Alpha-L RNA-binding motif"/>
    <property type="match status" value="1"/>
</dbReference>
<sequence>MERLQKVMAHAGIASRRKSEELIVKGHVRVNGKLVTELGVQVGNSDKVEVDGVPIDREEPIYFLLNKPRGMISAVSDDKDRRVVTDLFTHVEQRIYPVGRLDYDTTGALILTNDGELSQMLMHPKFHIDKTYVAKVEGMIDRRSLNKLENGITIEGKKTSPAKAKILSADNDKKMSMVELTIHEGKNQQVKKMFRAIGYPVQKLKRETYGTLNLNGLRPGEWRELKSFEVNQLRNLANESKKELN</sequence>
<dbReference type="RefSeq" id="WP_085559893.1">
    <property type="nucleotide sequence ID" value="NZ_FOAH01000003.1"/>
</dbReference>
<dbReference type="Gene3D" id="3.30.70.580">
    <property type="entry name" value="Pseudouridine synthase I, catalytic domain, N-terminal subdomain"/>
    <property type="match status" value="1"/>
</dbReference>
<dbReference type="GO" id="GO:0000455">
    <property type="term" value="P:enzyme-directed rRNA pseudouridine synthesis"/>
    <property type="evidence" value="ECO:0007669"/>
    <property type="project" value="UniProtKB-ARBA"/>
</dbReference>
<evidence type="ECO:0000256" key="1">
    <source>
        <dbReference type="ARBA" id="ARBA00008348"/>
    </source>
</evidence>
<dbReference type="Pfam" id="PF01479">
    <property type="entry name" value="S4"/>
    <property type="match status" value="1"/>
</dbReference>
<dbReference type="AlphaFoldDB" id="A0A1X7NCR3"/>
<dbReference type="FunFam" id="3.30.70.1560:FF:000001">
    <property type="entry name" value="Pseudouridine synthase"/>
    <property type="match status" value="1"/>
</dbReference>
<evidence type="ECO:0000256" key="3">
    <source>
        <dbReference type="ARBA" id="ARBA00023235"/>
    </source>
</evidence>
<dbReference type="EMBL" id="FXBJ01000002">
    <property type="protein sequence ID" value="SMH35400.1"/>
    <property type="molecule type" value="Genomic_DNA"/>
</dbReference>
<dbReference type="SUPFAM" id="SSF55120">
    <property type="entry name" value="Pseudouridine synthase"/>
    <property type="match status" value="1"/>
</dbReference>
<dbReference type="GO" id="GO:0005829">
    <property type="term" value="C:cytosol"/>
    <property type="evidence" value="ECO:0007669"/>
    <property type="project" value="UniProtKB-ARBA"/>
</dbReference>
<dbReference type="FunFam" id="3.30.70.580:FF:000005">
    <property type="entry name" value="Pseudouridine synthase"/>
    <property type="match status" value="1"/>
</dbReference>
<dbReference type="InterPro" id="IPR000748">
    <property type="entry name" value="PsdUridine_synth_RsuA/RluB/E/F"/>
</dbReference>
<dbReference type="CDD" id="cd02870">
    <property type="entry name" value="PseudoU_synth_RsuA_like"/>
    <property type="match status" value="1"/>
</dbReference>
<dbReference type="FunFam" id="3.10.290.10:FF:000003">
    <property type="entry name" value="Pseudouridine synthase"/>
    <property type="match status" value="1"/>
</dbReference>
<comment type="similarity">
    <text evidence="1 5">Belongs to the pseudouridine synthase RsuA family.</text>
</comment>
<dbReference type="PROSITE" id="PS50889">
    <property type="entry name" value="S4"/>
    <property type="match status" value="1"/>
</dbReference>
<name>A0A1X7NCR3_9LACT</name>
<dbReference type="InterPro" id="IPR020094">
    <property type="entry name" value="TruA/RsuA/RluB/E/F_N"/>
</dbReference>
<accession>A0A1X7NCR3</accession>
<dbReference type="Gene3D" id="3.10.290.10">
    <property type="entry name" value="RNA-binding S4 domain"/>
    <property type="match status" value="1"/>
</dbReference>
<dbReference type="SUPFAM" id="SSF55174">
    <property type="entry name" value="Alpha-L RNA-binding motif"/>
    <property type="match status" value="1"/>
</dbReference>
<evidence type="ECO:0000313" key="7">
    <source>
        <dbReference type="EMBL" id="SMH35400.1"/>
    </source>
</evidence>
<dbReference type="OrthoDB" id="9807213at2"/>
<keyword evidence="2 4" id="KW-0694">RNA-binding</keyword>
<keyword evidence="3 5" id="KW-0413">Isomerase</keyword>
<dbReference type="InterPro" id="IPR020103">
    <property type="entry name" value="PsdUridine_synth_cat_dom_sf"/>
</dbReference>
<dbReference type="NCBIfam" id="TIGR00093">
    <property type="entry name" value="pseudouridine synthase"/>
    <property type="match status" value="1"/>
</dbReference>
<proteinExistence type="inferred from homology"/>
<dbReference type="Proteomes" id="UP000193435">
    <property type="component" value="Unassembled WGS sequence"/>
</dbReference>
<dbReference type="Pfam" id="PF00849">
    <property type="entry name" value="PseudoU_synth_2"/>
    <property type="match status" value="1"/>
</dbReference>
<feature type="domain" description="RNA-binding S4" evidence="6">
    <location>
        <begin position="2"/>
        <end position="59"/>
    </location>
</feature>
<dbReference type="GO" id="GO:0120159">
    <property type="term" value="F:rRNA pseudouridine synthase activity"/>
    <property type="evidence" value="ECO:0007669"/>
    <property type="project" value="UniProtKB-ARBA"/>
</dbReference>
<evidence type="ECO:0000256" key="2">
    <source>
        <dbReference type="ARBA" id="ARBA00022884"/>
    </source>
</evidence>
<evidence type="ECO:0000256" key="4">
    <source>
        <dbReference type="PROSITE-ProRule" id="PRU00182"/>
    </source>
</evidence>
<evidence type="ECO:0000313" key="8">
    <source>
        <dbReference type="Proteomes" id="UP000193435"/>
    </source>
</evidence>
<reference evidence="7 8" key="1">
    <citation type="submission" date="2017-04" db="EMBL/GenBank/DDBJ databases">
        <authorList>
            <person name="Afonso C.L."/>
            <person name="Miller P.J."/>
            <person name="Scott M.A."/>
            <person name="Spackman E."/>
            <person name="Goraichik I."/>
            <person name="Dimitrov K.M."/>
            <person name="Suarez D.L."/>
            <person name="Swayne D.E."/>
        </authorList>
    </citation>
    <scope>NUCLEOTIDE SEQUENCE [LARGE SCALE GENOMIC DNA]</scope>
    <source>
        <strain evidence="7 8">LMG26642</strain>
    </source>
</reference>
<dbReference type="PROSITE" id="PS01149">
    <property type="entry name" value="PSI_RSU"/>
    <property type="match status" value="1"/>
</dbReference>
<keyword evidence="8" id="KW-1185">Reference proteome</keyword>
<dbReference type="GO" id="GO:0003723">
    <property type="term" value="F:RNA binding"/>
    <property type="evidence" value="ECO:0007669"/>
    <property type="project" value="UniProtKB-KW"/>
</dbReference>
<organism evidence="7 8">
    <name type="scientific">Carnobacterium iners</name>
    <dbReference type="NCBI Taxonomy" id="1073423"/>
    <lineage>
        <taxon>Bacteria</taxon>
        <taxon>Bacillati</taxon>
        <taxon>Bacillota</taxon>
        <taxon>Bacilli</taxon>
        <taxon>Lactobacillales</taxon>
        <taxon>Carnobacteriaceae</taxon>
        <taxon>Carnobacterium</taxon>
    </lineage>
</organism>
<dbReference type="InterPro" id="IPR042092">
    <property type="entry name" value="PsdUridine_s_RsuA/RluB/E/F_cat"/>
</dbReference>
<evidence type="ECO:0000259" key="6">
    <source>
        <dbReference type="SMART" id="SM00363"/>
    </source>
</evidence>
<protein>
    <recommendedName>
        <fullName evidence="5">Pseudouridine synthase</fullName>
        <ecNumber evidence="5">5.4.99.-</ecNumber>
    </recommendedName>
</protein>
<dbReference type="InterPro" id="IPR050343">
    <property type="entry name" value="RsuA_PseudoU_synthase"/>
</dbReference>
<dbReference type="PANTHER" id="PTHR47683:SF2">
    <property type="entry name" value="RNA-BINDING S4 DOMAIN-CONTAINING PROTEIN"/>
    <property type="match status" value="1"/>
</dbReference>
<dbReference type="EC" id="5.4.99.-" evidence="5"/>
<evidence type="ECO:0000256" key="5">
    <source>
        <dbReference type="RuleBase" id="RU003887"/>
    </source>
</evidence>
<gene>
    <name evidence="7" type="ORF">SAMN04488700_1795</name>
</gene>
<dbReference type="SMART" id="SM00363">
    <property type="entry name" value="S4"/>
    <property type="match status" value="1"/>
</dbReference>